<dbReference type="EMBL" id="CAAALY010095687">
    <property type="protein sequence ID" value="VEL28528.1"/>
    <property type="molecule type" value="Genomic_DNA"/>
</dbReference>
<gene>
    <name evidence="1" type="ORF">PXEA_LOCUS21968</name>
</gene>
<organism evidence="1 2">
    <name type="scientific">Protopolystoma xenopodis</name>
    <dbReference type="NCBI Taxonomy" id="117903"/>
    <lineage>
        <taxon>Eukaryota</taxon>
        <taxon>Metazoa</taxon>
        <taxon>Spiralia</taxon>
        <taxon>Lophotrochozoa</taxon>
        <taxon>Platyhelminthes</taxon>
        <taxon>Monogenea</taxon>
        <taxon>Polyopisthocotylea</taxon>
        <taxon>Polystomatidea</taxon>
        <taxon>Polystomatidae</taxon>
        <taxon>Protopolystoma</taxon>
    </lineage>
</organism>
<sequence>MIIFKIMLIATARLRLRLHQPLQLRSPPSRSLAQRSPPGRLLDRVHWSCFQVSATRTGRRLEVVWTRRKMRTMIFQLVHLDRIATACRARTFVPLKPLRLIPIAILIMALPCIKHRLVI</sequence>
<comment type="caution">
    <text evidence="1">The sequence shown here is derived from an EMBL/GenBank/DDBJ whole genome shotgun (WGS) entry which is preliminary data.</text>
</comment>
<dbReference type="Proteomes" id="UP000784294">
    <property type="component" value="Unassembled WGS sequence"/>
</dbReference>
<protein>
    <submittedName>
        <fullName evidence="1">Uncharacterized protein</fullName>
    </submittedName>
</protein>
<name>A0A448X5F6_9PLAT</name>
<reference evidence="1" key="1">
    <citation type="submission" date="2018-11" db="EMBL/GenBank/DDBJ databases">
        <authorList>
            <consortium name="Pathogen Informatics"/>
        </authorList>
    </citation>
    <scope>NUCLEOTIDE SEQUENCE</scope>
</reference>
<evidence type="ECO:0000313" key="1">
    <source>
        <dbReference type="EMBL" id="VEL28528.1"/>
    </source>
</evidence>
<dbReference type="AlphaFoldDB" id="A0A448X5F6"/>
<accession>A0A448X5F6</accession>
<proteinExistence type="predicted"/>
<keyword evidence="2" id="KW-1185">Reference proteome</keyword>
<evidence type="ECO:0000313" key="2">
    <source>
        <dbReference type="Proteomes" id="UP000784294"/>
    </source>
</evidence>